<reference evidence="1" key="1">
    <citation type="journal article" date="2023" name="Mol. Biol. Evol.">
        <title>Third-Generation Sequencing Reveals the Adaptive Role of the Epigenome in Three Deep-Sea Polychaetes.</title>
        <authorList>
            <person name="Perez M."/>
            <person name="Aroh O."/>
            <person name="Sun Y."/>
            <person name="Lan Y."/>
            <person name="Juniper S.K."/>
            <person name="Young C.R."/>
            <person name="Angers B."/>
            <person name="Qian P.Y."/>
        </authorList>
    </citation>
    <scope>NUCLEOTIDE SEQUENCE</scope>
    <source>
        <strain evidence="1">P08H-3</strain>
    </source>
</reference>
<dbReference type="EMBL" id="JAODUP010000802">
    <property type="protein sequence ID" value="KAK2143899.1"/>
    <property type="molecule type" value="Genomic_DNA"/>
</dbReference>
<dbReference type="AlphaFoldDB" id="A0AAD9J042"/>
<dbReference type="Proteomes" id="UP001208570">
    <property type="component" value="Unassembled WGS sequence"/>
</dbReference>
<protein>
    <submittedName>
        <fullName evidence="1">Uncharacterized protein</fullName>
    </submittedName>
</protein>
<keyword evidence="2" id="KW-1185">Reference proteome</keyword>
<name>A0AAD9J042_9ANNE</name>
<evidence type="ECO:0000313" key="1">
    <source>
        <dbReference type="EMBL" id="KAK2143899.1"/>
    </source>
</evidence>
<sequence length="67" mass="7524">MESPTSDLSPLEEGLIAVDDSDKLTIARLKAELEKKNKLILASAVQTSQLIQRLKIEYFELDSFISE</sequence>
<accession>A0AAD9J042</accession>
<proteinExistence type="predicted"/>
<gene>
    <name evidence="1" type="ORF">LSH36_802g03006</name>
</gene>
<comment type="caution">
    <text evidence="1">The sequence shown here is derived from an EMBL/GenBank/DDBJ whole genome shotgun (WGS) entry which is preliminary data.</text>
</comment>
<organism evidence="1 2">
    <name type="scientific">Paralvinella palmiformis</name>
    <dbReference type="NCBI Taxonomy" id="53620"/>
    <lineage>
        <taxon>Eukaryota</taxon>
        <taxon>Metazoa</taxon>
        <taxon>Spiralia</taxon>
        <taxon>Lophotrochozoa</taxon>
        <taxon>Annelida</taxon>
        <taxon>Polychaeta</taxon>
        <taxon>Sedentaria</taxon>
        <taxon>Canalipalpata</taxon>
        <taxon>Terebellida</taxon>
        <taxon>Terebelliformia</taxon>
        <taxon>Alvinellidae</taxon>
        <taxon>Paralvinella</taxon>
    </lineage>
</organism>
<evidence type="ECO:0000313" key="2">
    <source>
        <dbReference type="Proteomes" id="UP001208570"/>
    </source>
</evidence>